<dbReference type="InterPro" id="IPR000073">
    <property type="entry name" value="AB_hydrolase_1"/>
</dbReference>
<dbReference type="Gene3D" id="2.60.120.560">
    <property type="entry name" value="Exo-inulinase, domain 1"/>
    <property type="match status" value="1"/>
</dbReference>
<evidence type="ECO:0000259" key="2">
    <source>
        <dbReference type="Pfam" id="PF12697"/>
    </source>
</evidence>
<keyword evidence="4" id="KW-1185">Reference proteome</keyword>
<reference evidence="3 4" key="1">
    <citation type="submission" date="2018-09" db="EMBL/GenBank/DDBJ databases">
        <title>Genome sequencing of strain 6GH32-13.</title>
        <authorList>
            <person name="Weon H.-Y."/>
            <person name="Heo J."/>
            <person name="Kwon S.-W."/>
        </authorList>
    </citation>
    <scope>NUCLEOTIDE SEQUENCE [LARGE SCALE GENOMIC DNA]</scope>
    <source>
        <strain evidence="3 4">5GH32-13</strain>
    </source>
</reference>
<evidence type="ECO:0000313" key="3">
    <source>
        <dbReference type="EMBL" id="AXY75318.1"/>
    </source>
</evidence>
<dbReference type="Proteomes" id="UP000263900">
    <property type="component" value="Chromosome"/>
</dbReference>
<dbReference type="Pfam" id="PF12697">
    <property type="entry name" value="Abhydrolase_6"/>
    <property type="match status" value="1"/>
</dbReference>
<sequence length="478" mass="53844">MKKHIHCTLLILLFINSFLTLQVHGQQRKIDVGDRNLWQIYDRDLQFTAKDTMGFAPSDSIGQWVLKNEELSLSAIEFDVKGENSMNNNFVGIAFNMQDLRTFETIYFRPFNFFNPDTVRRPRSVQYMYLPDYPWPRLREEHPGKYENRILKTPDPDQWFHVKITIDHPEIKVFVNNNPTPSLVVNSLSTRTKGKIGFWMQGKSRGSFANLVITPAQTSKKVSYGNNPAAGKYLQVGDASLYYEVYGKGRPVLLLHGGVYGYIDEFEPLIDELAKTNLVICPATRGHGRSQIGNTPFTWQQRAEDAYKIVRSITKEKVAVIGFSDGAAAAYKLAAIHPELVTSLVAIGFGNKSKDSARTIFNYTPELLMGQAPELFNSRKSLMPQPERWGQCLAWLNQLYNNEILSQETFTKIKCPVLVMTGEKDQYHTVASVTSVSKMIPGSKLSVIEGCGHVVIGCNFPAVWGSIKPFIASPRSGS</sequence>
<gene>
    <name evidence="3" type="ORF">D3H65_15585</name>
</gene>
<feature type="chain" id="PRO_5017545198" evidence="1">
    <location>
        <begin position="26"/>
        <end position="478"/>
    </location>
</feature>
<dbReference type="PANTHER" id="PTHR43433">
    <property type="entry name" value="HYDROLASE, ALPHA/BETA FOLD FAMILY PROTEIN"/>
    <property type="match status" value="1"/>
</dbReference>
<evidence type="ECO:0000313" key="4">
    <source>
        <dbReference type="Proteomes" id="UP000263900"/>
    </source>
</evidence>
<dbReference type="InterPro" id="IPR029058">
    <property type="entry name" value="AB_hydrolase_fold"/>
</dbReference>
<dbReference type="GO" id="GO:0004806">
    <property type="term" value="F:triacylglycerol lipase activity"/>
    <property type="evidence" value="ECO:0007669"/>
    <property type="project" value="TreeGrafter"/>
</dbReference>
<dbReference type="EMBL" id="CP032157">
    <property type="protein sequence ID" value="AXY75318.1"/>
    <property type="molecule type" value="Genomic_DNA"/>
</dbReference>
<keyword evidence="1" id="KW-0732">Signal</keyword>
<organism evidence="3 4">
    <name type="scientific">Paraflavitalea soli</name>
    <dbReference type="NCBI Taxonomy" id="2315862"/>
    <lineage>
        <taxon>Bacteria</taxon>
        <taxon>Pseudomonadati</taxon>
        <taxon>Bacteroidota</taxon>
        <taxon>Chitinophagia</taxon>
        <taxon>Chitinophagales</taxon>
        <taxon>Chitinophagaceae</taxon>
        <taxon>Paraflavitalea</taxon>
    </lineage>
</organism>
<dbReference type="SUPFAM" id="SSF53474">
    <property type="entry name" value="alpha/beta-Hydrolases"/>
    <property type="match status" value="1"/>
</dbReference>
<evidence type="ECO:0000256" key="1">
    <source>
        <dbReference type="SAM" id="SignalP"/>
    </source>
</evidence>
<dbReference type="Gene3D" id="3.40.50.1820">
    <property type="entry name" value="alpha/beta hydrolase"/>
    <property type="match status" value="1"/>
</dbReference>
<accession>A0A3B7MMG7</accession>
<name>A0A3B7MMG7_9BACT</name>
<proteinExistence type="predicted"/>
<feature type="signal peptide" evidence="1">
    <location>
        <begin position="1"/>
        <end position="25"/>
    </location>
</feature>
<dbReference type="KEGG" id="pseg:D3H65_15585"/>
<dbReference type="PANTHER" id="PTHR43433:SF5">
    <property type="entry name" value="AB HYDROLASE-1 DOMAIN-CONTAINING PROTEIN"/>
    <property type="match status" value="1"/>
</dbReference>
<dbReference type="RefSeq" id="WP_119051199.1">
    <property type="nucleotide sequence ID" value="NZ_CP032157.1"/>
</dbReference>
<dbReference type="GO" id="GO:0046503">
    <property type="term" value="P:glycerolipid catabolic process"/>
    <property type="evidence" value="ECO:0007669"/>
    <property type="project" value="TreeGrafter"/>
</dbReference>
<protein>
    <submittedName>
        <fullName evidence="3">Alpha/beta hydrolase</fullName>
    </submittedName>
</protein>
<keyword evidence="3" id="KW-0378">Hydrolase</keyword>
<dbReference type="InterPro" id="IPR050471">
    <property type="entry name" value="AB_hydrolase"/>
</dbReference>
<feature type="domain" description="AB hydrolase-1" evidence="2">
    <location>
        <begin position="252"/>
        <end position="455"/>
    </location>
</feature>
<dbReference type="OrthoDB" id="118532at2"/>
<dbReference type="AlphaFoldDB" id="A0A3B7MMG7"/>